<dbReference type="Proteomes" id="UP000887159">
    <property type="component" value="Unassembled WGS sequence"/>
</dbReference>
<organism evidence="1 2">
    <name type="scientific">Trichonephila clavipes</name>
    <name type="common">Golden silk orbweaver</name>
    <name type="synonym">Nephila clavipes</name>
    <dbReference type="NCBI Taxonomy" id="2585209"/>
    <lineage>
        <taxon>Eukaryota</taxon>
        <taxon>Metazoa</taxon>
        <taxon>Ecdysozoa</taxon>
        <taxon>Arthropoda</taxon>
        <taxon>Chelicerata</taxon>
        <taxon>Arachnida</taxon>
        <taxon>Araneae</taxon>
        <taxon>Araneomorphae</taxon>
        <taxon>Entelegynae</taxon>
        <taxon>Araneoidea</taxon>
        <taxon>Nephilidae</taxon>
        <taxon>Trichonephila</taxon>
    </lineage>
</organism>
<name>A0A8X6SK96_TRICX</name>
<accession>A0A8X6SK96</accession>
<reference evidence="1" key="1">
    <citation type="submission" date="2020-08" db="EMBL/GenBank/DDBJ databases">
        <title>Multicomponent nature underlies the extraordinary mechanical properties of spider dragline silk.</title>
        <authorList>
            <person name="Kono N."/>
            <person name="Nakamura H."/>
            <person name="Mori M."/>
            <person name="Yoshida Y."/>
            <person name="Ohtoshi R."/>
            <person name="Malay A.D."/>
            <person name="Moran D.A.P."/>
            <person name="Tomita M."/>
            <person name="Numata K."/>
            <person name="Arakawa K."/>
        </authorList>
    </citation>
    <scope>NUCLEOTIDE SEQUENCE</scope>
</reference>
<protein>
    <submittedName>
        <fullName evidence="1">Transposable element Tc1 transposase</fullName>
    </submittedName>
</protein>
<dbReference type="GO" id="GO:0003676">
    <property type="term" value="F:nucleic acid binding"/>
    <property type="evidence" value="ECO:0007669"/>
    <property type="project" value="InterPro"/>
</dbReference>
<gene>
    <name evidence="1" type="primary">tc1a_0</name>
    <name evidence="1" type="ORF">TNCV_2194681</name>
</gene>
<dbReference type="Gene3D" id="3.30.420.10">
    <property type="entry name" value="Ribonuclease H-like superfamily/Ribonuclease H"/>
    <property type="match status" value="1"/>
</dbReference>
<sequence length="97" mass="11361">MKKYDYFDVLKNNLKESTTKLVLGSSFLFQHNNDPQHTAEIVNIWLLYNEPNQLHAPPQSSNLNPIKYLWDLLEPRVRQHNISIEDILRSVLKAVFG</sequence>
<dbReference type="AlphaFoldDB" id="A0A8X6SK96"/>
<evidence type="ECO:0000313" key="1">
    <source>
        <dbReference type="EMBL" id="GFY10647.1"/>
    </source>
</evidence>
<keyword evidence="2" id="KW-1185">Reference proteome</keyword>
<dbReference type="InterPro" id="IPR036397">
    <property type="entry name" value="RNaseH_sf"/>
</dbReference>
<comment type="caution">
    <text evidence="1">The sequence shown here is derived from an EMBL/GenBank/DDBJ whole genome shotgun (WGS) entry which is preliminary data.</text>
</comment>
<dbReference type="EMBL" id="BMAU01021300">
    <property type="protein sequence ID" value="GFY10647.1"/>
    <property type="molecule type" value="Genomic_DNA"/>
</dbReference>
<proteinExistence type="predicted"/>
<evidence type="ECO:0000313" key="2">
    <source>
        <dbReference type="Proteomes" id="UP000887159"/>
    </source>
</evidence>